<reference evidence="3" key="3">
    <citation type="submission" date="2021-06" db="EMBL/GenBank/DDBJ databases">
        <title>Genomic Description and Analysis of Intracellular Bacteria, Candidatus Berkiella cookevillensis and Candidatus Berkiella aquae.</title>
        <authorList>
            <person name="Kidane D.T."/>
            <person name="Mehari Y.T."/>
            <person name="Rice F.C."/>
            <person name="Arivett B.A."/>
            <person name="Farone A.L."/>
            <person name="Berk S.G."/>
            <person name="Farone M.B."/>
        </authorList>
    </citation>
    <scope>NUCLEOTIDE SEQUENCE</scope>
    <source>
        <strain evidence="3">HT99</strain>
    </source>
</reference>
<dbReference type="AlphaFoldDB" id="A0A0Q9YLT2"/>
<dbReference type="EMBL" id="LKAJ01000003">
    <property type="protein sequence ID" value="KRG21739.1"/>
    <property type="molecule type" value="Genomic_DNA"/>
</dbReference>
<dbReference type="RefSeq" id="WP_139016567.1">
    <property type="nucleotide sequence ID" value="NZ_LKAJ02000001.1"/>
</dbReference>
<evidence type="ECO:0000256" key="1">
    <source>
        <dbReference type="SAM" id="SignalP"/>
    </source>
</evidence>
<name>A0A0Q9YLT2_9GAMM</name>
<evidence type="ECO:0000313" key="3">
    <source>
        <dbReference type="EMBL" id="MCS5710568.1"/>
    </source>
</evidence>
<evidence type="ECO:0008006" key="5">
    <source>
        <dbReference type="Google" id="ProtNLM"/>
    </source>
</evidence>
<evidence type="ECO:0000313" key="4">
    <source>
        <dbReference type="Proteomes" id="UP000051497"/>
    </source>
</evidence>
<protein>
    <recommendedName>
        <fullName evidence="5">Lysozyme inhibitor LprI N-terminal domain-containing protein</fullName>
    </recommendedName>
</protein>
<comment type="caution">
    <text evidence="2">The sequence shown here is derived from an EMBL/GenBank/DDBJ whole genome shotgun (WGS) entry which is preliminary data.</text>
</comment>
<organism evidence="2">
    <name type="scientific">Candidatus Berkiella aquae</name>
    <dbReference type="NCBI Taxonomy" id="295108"/>
    <lineage>
        <taxon>Bacteria</taxon>
        <taxon>Pseudomonadati</taxon>
        <taxon>Pseudomonadota</taxon>
        <taxon>Gammaproteobacteria</taxon>
        <taxon>Candidatus Berkiellales</taxon>
        <taxon>Candidatus Berkiellaceae</taxon>
        <taxon>Candidatus Berkiella</taxon>
    </lineage>
</organism>
<proteinExistence type="predicted"/>
<dbReference type="Proteomes" id="UP000051497">
    <property type="component" value="Unassembled WGS sequence"/>
</dbReference>
<keyword evidence="4" id="KW-1185">Reference proteome</keyword>
<dbReference type="EMBL" id="LKAJ02000001">
    <property type="protein sequence ID" value="MCS5710568.1"/>
    <property type="molecule type" value="Genomic_DNA"/>
</dbReference>
<feature type="chain" id="PRO_5043129717" description="Lysozyme inhibitor LprI N-terminal domain-containing protein" evidence="1">
    <location>
        <begin position="22"/>
        <end position="205"/>
    </location>
</feature>
<reference evidence="2" key="1">
    <citation type="submission" date="2015-09" db="EMBL/GenBank/DDBJ databases">
        <title>Draft Genome Sequences of Two Novel Amoeba-resistant Intranuclear Bacteria, Candidatus Berkiella cookevillensis and Candidatus Berkiella aquae.</title>
        <authorList>
            <person name="Mehari Y.T."/>
            <person name="Arivett B.A."/>
            <person name="Farone A.L."/>
            <person name="Gunderson J.H."/>
            <person name="Farone M.B."/>
        </authorList>
    </citation>
    <scope>NUCLEOTIDE SEQUENCE [LARGE SCALE GENOMIC DNA]</scope>
    <source>
        <strain evidence="2">HT99</strain>
    </source>
</reference>
<reference evidence="3" key="2">
    <citation type="journal article" date="2016" name="Genome Announc.">
        <title>Draft Genome Sequences of Two Novel Amoeba-Resistant Intranuclear Bacteria, 'Candidatus Berkiella cookevillensis' and 'Candidatus Berkiella aquae'.</title>
        <authorList>
            <person name="Mehari Y.T."/>
            <person name="Arivett B.A."/>
            <person name="Farone A.L."/>
            <person name="Gunderson J.H."/>
            <person name="Farone M.B."/>
        </authorList>
    </citation>
    <scope>NUCLEOTIDE SEQUENCE</scope>
    <source>
        <strain evidence="3">HT99</strain>
    </source>
</reference>
<keyword evidence="1" id="KW-0732">Signal</keyword>
<sequence length="205" mass="23964">MRLVKNLLLCCLLLIGEMAQAVGFLEKLDQTTELNKLTPIQLAEGRYQLTQMLTQCEFDESCLLKMIDDLKVLENKTHNPMYQVYATYLQSMKSELTNQIKRCDIPDKKVVRKAVAECLQEMNIKEGHLKVDRKMIDQLEDERDVCIKNKMETIANAGNLFAQATLVNFYEQSRDQKKMDYWYNQMQKKMNTPEYSQYLACPDIP</sequence>
<accession>A0A0Q9YLT2</accession>
<gene>
    <name evidence="3" type="ORF">HT99x_003940</name>
    <name evidence="2" type="ORF">HT99x_00930</name>
</gene>
<evidence type="ECO:0000313" key="2">
    <source>
        <dbReference type="EMBL" id="KRG21739.1"/>
    </source>
</evidence>
<feature type="signal peptide" evidence="1">
    <location>
        <begin position="1"/>
        <end position="21"/>
    </location>
</feature>